<dbReference type="InterPro" id="IPR036291">
    <property type="entry name" value="NAD(P)-bd_dom_sf"/>
</dbReference>
<dbReference type="PANTHER" id="PTHR43544:SF32">
    <property type="entry name" value="CHAIN DEHYDROGENASE, PUTATIVE (AFU_ORTHOLOGUE AFUA_5G01530)-RELATED"/>
    <property type="match status" value="1"/>
</dbReference>
<reference evidence="3 4" key="1">
    <citation type="submission" date="2020-01" db="EMBL/GenBank/DDBJ databases">
        <title>Identification and distribution of gene clusters putatively required for synthesis of sphingolipid metabolism inhibitors in phylogenetically diverse species of the filamentous fungus Fusarium.</title>
        <authorList>
            <person name="Kim H.-S."/>
            <person name="Busman M."/>
            <person name="Brown D.W."/>
            <person name="Divon H."/>
            <person name="Uhlig S."/>
            <person name="Proctor R.H."/>
        </authorList>
    </citation>
    <scope>NUCLEOTIDE SEQUENCE [LARGE SCALE GENOMIC DNA]</scope>
    <source>
        <strain evidence="3 4">NRRL 20459</strain>
    </source>
</reference>
<protein>
    <submittedName>
        <fullName evidence="3">Short chain dehydrogenase</fullName>
    </submittedName>
</protein>
<evidence type="ECO:0000256" key="1">
    <source>
        <dbReference type="ARBA" id="ARBA00006484"/>
    </source>
</evidence>
<dbReference type="AlphaFoldDB" id="A0A8H4L398"/>
<evidence type="ECO:0000256" key="2">
    <source>
        <dbReference type="RuleBase" id="RU000363"/>
    </source>
</evidence>
<dbReference type="GO" id="GO:0016491">
    <property type="term" value="F:oxidoreductase activity"/>
    <property type="evidence" value="ECO:0007669"/>
    <property type="project" value="TreeGrafter"/>
</dbReference>
<comment type="similarity">
    <text evidence="1 2">Belongs to the short-chain dehydrogenases/reductases (SDR) family.</text>
</comment>
<keyword evidence="4" id="KW-1185">Reference proteome</keyword>
<organism evidence="3 4">
    <name type="scientific">Fusarium albosuccineum</name>
    <dbReference type="NCBI Taxonomy" id="1237068"/>
    <lineage>
        <taxon>Eukaryota</taxon>
        <taxon>Fungi</taxon>
        <taxon>Dikarya</taxon>
        <taxon>Ascomycota</taxon>
        <taxon>Pezizomycotina</taxon>
        <taxon>Sordariomycetes</taxon>
        <taxon>Hypocreomycetidae</taxon>
        <taxon>Hypocreales</taxon>
        <taxon>Nectriaceae</taxon>
        <taxon>Fusarium</taxon>
        <taxon>Fusarium decemcellulare species complex</taxon>
    </lineage>
</organism>
<evidence type="ECO:0000313" key="4">
    <source>
        <dbReference type="Proteomes" id="UP000554235"/>
    </source>
</evidence>
<name>A0A8H4L398_9HYPO</name>
<dbReference type="Proteomes" id="UP000554235">
    <property type="component" value="Unassembled WGS sequence"/>
</dbReference>
<dbReference type="SUPFAM" id="SSF51735">
    <property type="entry name" value="NAD(P)-binding Rossmann-fold domains"/>
    <property type="match status" value="1"/>
</dbReference>
<accession>A0A8H4L398</accession>
<dbReference type="InterPro" id="IPR002347">
    <property type="entry name" value="SDR_fam"/>
</dbReference>
<dbReference type="GO" id="GO:0019748">
    <property type="term" value="P:secondary metabolic process"/>
    <property type="evidence" value="ECO:0007669"/>
    <property type="project" value="TreeGrafter"/>
</dbReference>
<dbReference type="InterPro" id="IPR051468">
    <property type="entry name" value="Fungal_SecMetab_SDRs"/>
</dbReference>
<dbReference type="EMBL" id="JAADYS010001872">
    <property type="protein sequence ID" value="KAF4460718.1"/>
    <property type="molecule type" value="Genomic_DNA"/>
</dbReference>
<sequence>MTTTETIILVTGKAFHLTYYEFASDNPPGANSGIGYETAFCLADAAVSNHVIMASRSVSKGTAALAKSKARKAAGTLSLIELDLTSDVSITAASRLLTGKFGKLDVLVNNAGICEKYSLSETERSTLDRETLRKVFETNTFGTMLLTQALEPLLRNSSDARIINVSSGLGSVALRANQADSSAEYLYDAYRMSKAALNMMSLSYSWHYRDWAKVWAYCPGFVVTNLTGEGDRELRMSAGAESGEFAARGILDLVVGKRDQETGCFVRSDGKAWPW</sequence>
<proteinExistence type="inferred from homology"/>
<dbReference type="PRINTS" id="PR00081">
    <property type="entry name" value="GDHRDH"/>
</dbReference>
<dbReference type="OrthoDB" id="1933717at2759"/>
<dbReference type="PANTHER" id="PTHR43544">
    <property type="entry name" value="SHORT-CHAIN DEHYDROGENASE/REDUCTASE"/>
    <property type="match status" value="1"/>
</dbReference>
<dbReference type="Gene3D" id="3.40.50.720">
    <property type="entry name" value="NAD(P)-binding Rossmann-like Domain"/>
    <property type="match status" value="1"/>
</dbReference>
<comment type="caution">
    <text evidence="3">The sequence shown here is derived from an EMBL/GenBank/DDBJ whole genome shotgun (WGS) entry which is preliminary data.</text>
</comment>
<dbReference type="GO" id="GO:0005737">
    <property type="term" value="C:cytoplasm"/>
    <property type="evidence" value="ECO:0007669"/>
    <property type="project" value="TreeGrafter"/>
</dbReference>
<gene>
    <name evidence="3" type="ORF">FALBO_12496</name>
</gene>
<dbReference type="Pfam" id="PF00106">
    <property type="entry name" value="adh_short"/>
    <property type="match status" value="1"/>
</dbReference>
<evidence type="ECO:0000313" key="3">
    <source>
        <dbReference type="EMBL" id="KAF4460718.1"/>
    </source>
</evidence>
<dbReference type="PRINTS" id="PR00080">
    <property type="entry name" value="SDRFAMILY"/>
</dbReference>